<sequence>MTIQLILFLLSFENILSLAKNNDRLDPVMQIIAFEIEENDLDKN</sequence>
<feature type="chain" id="PRO_5040214582" evidence="1">
    <location>
        <begin position="20"/>
        <end position="44"/>
    </location>
</feature>
<gene>
    <name evidence="2" type="ORF">FMOSSE_LOCUS6947</name>
</gene>
<reference evidence="2" key="1">
    <citation type="submission" date="2021-06" db="EMBL/GenBank/DDBJ databases">
        <authorList>
            <person name="Kallberg Y."/>
            <person name="Tangrot J."/>
            <person name="Rosling A."/>
        </authorList>
    </citation>
    <scope>NUCLEOTIDE SEQUENCE</scope>
    <source>
        <strain evidence="2">87-6 pot B 2015</strain>
    </source>
</reference>
<comment type="caution">
    <text evidence="2">The sequence shown here is derived from an EMBL/GenBank/DDBJ whole genome shotgun (WGS) entry which is preliminary data.</text>
</comment>
<feature type="signal peptide" evidence="1">
    <location>
        <begin position="1"/>
        <end position="19"/>
    </location>
</feature>
<keyword evidence="3" id="KW-1185">Reference proteome</keyword>
<proteinExistence type="predicted"/>
<evidence type="ECO:0000313" key="3">
    <source>
        <dbReference type="Proteomes" id="UP000789375"/>
    </source>
</evidence>
<accession>A0A9N9FWC2</accession>
<name>A0A9N9FWC2_FUNMO</name>
<keyword evidence="1" id="KW-0732">Signal</keyword>
<dbReference type="AlphaFoldDB" id="A0A9N9FWC2"/>
<dbReference type="EMBL" id="CAJVPP010001531">
    <property type="protein sequence ID" value="CAG8560741.1"/>
    <property type="molecule type" value="Genomic_DNA"/>
</dbReference>
<dbReference type="Proteomes" id="UP000789375">
    <property type="component" value="Unassembled WGS sequence"/>
</dbReference>
<protein>
    <submittedName>
        <fullName evidence="2">7046_t:CDS:1</fullName>
    </submittedName>
</protein>
<evidence type="ECO:0000256" key="1">
    <source>
        <dbReference type="SAM" id="SignalP"/>
    </source>
</evidence>
<evidence type="ECO:0000313" key="2">
    <source>
        <dbReference type="EMBL" id="CAG8560741.1"/>
    </source>
</evidence>
<organism evidence="2 3">
    <name type="scientific">Funneliformis mosseae</name>
    <name type="common">Endomycorrhizal fungus</name>
    <name type="synonym">Glomus mosseae</name>
    <dbReference type="NCBI Taxonomy" id="27381"/>
    <lineage>
        <taxon>Eukaryota</taxon>
        <taxon>Fungi</taxon>
        <taxon>Fungi incertae sedis</taxon>
        <taxon>Mucoromycota</taxon>
        <taxon>Glomeromycotina</taxon>
        <taxon>Glomeromycetes</taxon>
        <taxon>Glomerales</taxon>
        <taxon>Glomeraceae</taxon>
        <taxon>Funneliformis</taxon>
    </lineage>
</organism>